<protein>
    <submittedName>
        <fullName evidence="1">Uncharacterized protein</fullName>
    </submittedName>
</protein>
<proteinExistence type="predicted"/>
<gene>
    <name evidence="1" type="ORF">CALMAC_LOCUS12450</name>
</gene>
<sequence length="78" mass="9100">MLPITMSDIVYNDYPIEDRDLATKKYVDSAIASNERDIDLLDEKLSEKAHLVDIIDLDGRLQFIERQLEDLRKKIGHK</sequence>
<dbReference type="AlphaFoldDB" id="A0A653CWL6"/>
<dbReference type="EMBL" id="CAACVG010009146">
    <property type="protein sequence ID" value="VEN52256.1"/>
    <property type="molecule type" value="Genomic_DNA"/>
</dbReference>
<evidence type="ECO:0000313" key="1">
    <source>
        <dbReference type="EMBL" id="VEN52256.1"/>
    </source>
</evidence>
<name>A0A653CWL6_CALMS</name>
<dbReference type="OrthoDB" id="6720989at2759"/>
<organism evidence="1 2">
    <name type="scientific">Callosobruchus maculatus</name>
    <name type="common">Southern cowpea weevil</name>
    <name type="synonym">Pulse bruchid</name>
    <dbReference type="NCBI Taxonomy" id="64391"/>
    <lineage>
        <taxon>Eukaryota</taxon>
        <taxon>Metazoa</taxon>
        <taxon>Ecdysozoa</taxon>
        <taxon>Arthropoda</taxon>
        <taxon>Hexapoda</taxon>
        <taxon>Insecta</taxon>
        <taxon>Pterygota</taxon>
        <taxon>Neoptera</taxon>
        <taxon>Endopterygota</taxon>
        <taxon>Coleoptera</taxon>
        <taxon>Polyphaga</taxon>
        <taxon>Cucujiformia</taxon>
        <taxon>Chrysomeloidea</taxon>
        <taxon>Chrysomelidae</taxon>
        <taxon>Bruchinae</taxon>
        <taxon>Bruchini</taxon>
        <taxon>Callosobruchus</taxon>
    </lineage>
</organism>
<accession>A0A653CWL6</accession>
<dbReference type="Proteomes" id="UP000410492">
    <property type="component" value="Unassembled WGS sequence"/>
</dbReference>
<reference evidence="1 2" key="1">
    <citation type="submission" date="2019-01" db="EMBL/GenBank/DDBJ databases">
        <authorList>
            <person name="Sayadi A."/>
        </authorList>
    </citation>
    <scope>NUCLEOTIDE SEQUENCE [LARGE SCALE GENOMIC DNA]</scope>
</reference>
<keyword evidence="2" id="KW-1185">Reference proteome</keyword>
<evidence type="ECO:0000313" key="2">
    <source>
        <dbReference type="Proteomes" id="UP000410492"/>
    </source>
</evidence>